<feature type="compositionally biased region" description="Basic and acidic residues" evidence="1">
    <location>
        <begin position="203"/>
        <end position="217"/>
    </location>
</feature>
<organism evidence="2 3">
    <name type="scientific">Aureobasidium melanogenum</name>
    <name type="common">Aureobasidium pullulans var. melanogenum</name>
    <dbReference type="NCBI Taxonomy" id="46634"/>
    <lineage>
        <taxon>Eukaryota</taxon>
        <taxon>Fungi</taxon>
        <taxon>Dikarya</taxon>
        <taxon>Ascomycota</taxon>
        <taxon>Pezizomycotina</taxon>
        <taxon>Dothideomycetes</taxon>
        <taxon>Dothideomycetidae</taxon>
        <taxon>Dothideales</taxon>
        <taxon>Saccotheciaceae</taxon>
        <taxon>Aureobasidium</taxon>
    </lineage>
</organism>
<feature type="compositionally biased region" description="Polar residues" evidence="1">
    <location>
        <begin position="121"/>
        <end position="134"/>
    </location>
</feature>
<accession>A0A9P8JGI1</accession>
<keyword evidence="3" id="KW-1185">Reference proteome</keyword>
<feature type="non-terminal residue" evidence="2">
    <location>
        <position position="243"/>
    </location>
</feature>
<feature type="non-terminal residue" evidence="2">
    <location>
        <position position="1"/>
    </location>
</feature>
<feature type="compositionally biased region" description="Polar residues" evidence="1">
    <location>
        <begin position="11"/>
        <end position="23"/>
    </location>
</feature>
<feature type="region of interest" description="Disordered" evidence="1">
    <location>
        <begin position="1"/>
        <end position="243"/>
    </location>
</feature>
<reference evidence="2" key="1">
    <citation type="journal article" date="2021" name="J Fungi (Basel)">
        <title>Virulence traits and population genomics of the black yeast Aureobasidium melanogenum.</title>
        <authorList>
            <person name="Cernosa A."/>
            <person name="Sun X."/>
            <person name="Gostincar C."/>
            <person name="Fang C."/>
            <person name="Gunde-Cimerman N."/>
            <person name="Song Z."/>
        </authorList>
    </citation>
    <scope>NUCLEOTIDE SEQUENCE</scope>
    <source>
        <strain evidence="2">EXF-9298</strain>
    </source>
</reference>
<sequence>LVLHGHIRGMSHSTLPDSNNALVQNAPPLAATKSTSPMPLEGPSVSSPPSAPQIPQKDVPESKNNDALDIENDSEAETLIVSPVKKRDMLKQSNSAQALESIDEIPEKNASQPEEILTQPVRGTSSDRAQTNGDKPQKDENPPAEKDIKLDEQDTKANGDNQDSDSDNLSEVSSVQSFEDENGNENEVNNNDNDEDDDEDEDARSWASDKDDEERASNPRKRKHADTPADRFSTISTAQPEPE</sequence>
<protein>
    <submittedName>
        <fullName evidence="2">Uncharacterized protein</fullName>
    </submittedName>
</protein>
<dbReference type="EMBL" id="JAHFXS010008423">
    <property type="protein sequence ID" value="KAG9920898.1"/>
    <property type="molecule type" value="Genomic_DNA"/>
</dbReference>
<reference evidence="2" key="2">
    <citation type="submission" date="2021-08" db="EMBL/GenBank/DDBJ databases">
        <authorList>
            <person name="Gostincar C."/>
            <person name="Sun X."/>
            <person name="Song Z."/>
            <person name="Gunde-Cimerman N."/>
        </authorList>
    </citation>
    <scope>NUCLEOTIDE SEQUENCE</scope>
    <source>
        <strain evidence="2">EXF-9298</strain>
    </source>
</reference>
<evidence type="ECO:0000313" key="2">
    <source>
        <dbReference type="EMBL" id="KAG9920898.1"/>
    </source>
</evidence>
<gene>
    <name evidence="2" type="ORF">KCU98_g22248</name>
</gene>
<dbReference type="AlphaFoldDB" id="A0A9P8JGI1"/>
<name>A0A9P8JGI1_AURME</name>
<evidence type="ECO:0000256" key="1">
    <source>
        <dbReference type="SAM" id="MobiDB-lite"/>
    </source>
</evidence>
<feature type="compositionally biased region" description="Basic and acidic residues" evidence="1">
    <location>
        <begin position="135"/>
        <end position="157"/>
    </location>
</feature>
<feature type="compositionally biased region" description="Acidic residues" evidence="1">
    <location>
        <begin position="192"/>
        <end position="202"/>
    </location>
</feature>
<evidence type="ECO:0000313" key="3">
    <source>
        <dbReference type="Proteomes" id="UP000729357"/>
    </source>
</evidence>
<dbReference type="Proteomes" id="UP000729357">
    <property type="component" value="Unassembled WGS sequence"/>
</dbReference>
<feature type="compositionally biased region" description="Polar residues" evidence="1">
    <location>
        <begin position="233"/>
        <end position="243"/>
    </location>
</feature>
<comment type="caution">
    <text evidence="2">The sequence shown here is derived from an EMBL/GenBank/DDBJ whole genome shotgun (WGS) entry which is preliminary data.</text>
</comment>
<proteinExistence type="predicted"/>